<dbReference type="EMBL" id="RBNJ01016869">
    <property type="protein sequence ID" value="RUS24195.1"/>
    <property type="molecule type" value="Genomic_DNA"/>
</dbReference>
<comment type="caution">
    <text evidence="1">The sequence shown here is derived from an EMBL/GenBank/DDBJ whole genome shotgun (WGS) entry which is preliminary data.</text>
</comment>
<reference evidence="1 2" key="1">
    <citation type="journal article" date="2018" name="New Phytol.">
        <title>Phylogenomics of Endogonaceae and evolution of mycorrhizas within Mucoromycota.</title>
        <authorList>
            <person name="Chang Y."/>
            <person name="Desiro A."/>
            <person name="Na H."/>
            <person name="Sandor L."/>
            <person name="Lipzen A."/>
            <person name="Clum A."/>
            <person name="Barry K."/>
            <person name="Grigoriev I.V."/>
            <person name="Martin F.M."/>
            <person name="Stajich J.E."/>
            <person name="Smith M.E."/>
            <person name="Bonito G."/>
            <person name="Spatafora J.W."/>
        </authorList>
    </citation>
    <scope>NUCLEOTIDE SEQUENCE [LARGE SCALE GENOMIC DNA]</scope>
    <source>
        <strain evidence="1 2">AD002</strain>
    </source>
</reference>
<gene>
    <name evidence="1" type="ORF">BC938DRAFT_473966</name>
</gene>
<name>A0A433Q314_9FUNG</name>
<dbReference type="AlphaFoldDB" id="A0A433Q314"/>
<protein>
    <submittedName>
        <fullName evidence="1">Uncharacterized protein</fullName>
    </submittedName>
</protein>
<organism evidence="1 2">
    <name type="scientific">Jimgerdemannia flammicorona</name>
    <dbReference type="NCBI Taxonomy" id="994334"/>
    <lineage>
        <taxon>Eukaryota</taxon>
        <taxon>Fungi</taxon>
        <taxon>Fungi incertae sedis</taxon>
        <taxon>Mucoromycota</taxon>
        <taxon>Mucoromycotina</taxon>
        <taxon>Endogonomycetes</taxon>
        <taxon>Endogonales</taxon>
        <taxon>Endogonaceae</taxon>
        <taxon>Jimgerdemannia</taxon>
    </lineage>
</organism>
<dbReference type="Proteomes" id="UP000274822">
    <property type="component" value="Unassembled WGS sequence"/>
</dbReference>
<sequence>MCITRLEGTPVIMSHHDSCPTQHAHLALSLQIIVVPPHPHGILHQPPLGDSLVYDNPPVYPEVVVVEL</sequence>
<evidence type="ECO:0000313" key="2">
    <source>
        <dbReference type="Proteomes" id="UP000274822"/>
    </source>
</evidence>
<keyword evidence="2" id="KW-1185">Reference proteome</keyword>
<evidence type="ECO:0000313" key="1">
    <source>
        <dbReference type="EMBL" id="RUS24195.1"/>
    </source>
</evidence>
<accession>A0A433Q314</accession>
<proteinExistence type="predicted"/>